<dbReference type="EMBL" id="MU266822">
    <property type="protein sequence ID" value="KAH7918244.1"/>
    <property type="molecule type" value="Genomic_DNA"/>
</dbReference>
<protein>
    <submittedName>
        <fullName evidence="1">Uncharacterized protein</fullName>
    </submittedName>
</protein>
<accession>A0ACB8AZ37</accession>
<evidence type="ECO:0000313" key="2">
    <source>
        <dbReference type="Proteomes" id="UP000790709"/>
    </source>
</evidence>
<sequence>MSSCQEAPALYRCEDCFGPSLWCQSCVVSNHARNPLHRIKEWNGKFFDRITLKGLGLHVQLGHEVSDRCIRPELSSNDNFVIVDCHGIHEVALNYCACETGETKTTQLLWAWWLPSTVSDPQSAATFAVLEQYHLLSFESKVSAYGFYHSLVRQSDNTGATPIRDRYQAFMRMVREWQHLRMLKRAGRGHDPEGLAAMQPGQCANLPDDWDRVPAKKNDKADPSLGRGWQFFIEDQQFKAHLAEHVDEPQEKSTCSSHNAVNDVDTKSAKGLSATGVGAIDCARHNMKLPNGFNMDYLVFSALKGTPLKHLFISYDIACQWHKKLWNRMPRLAEDLHFNTTDKVIQFLVPKFHLPAHIDTCHTSFSFNFMKGVGHTNREAIERGCANINPVSSSTKAMGPGSRRDTLDDHFADWNWKKVVSLGLLLSRKMKEAVSEHKAHRVILEQLESTLATETLAVYKAEIEEWENDRNNPNPFESKVKSKLCKSPDDSTADMLA</sequence>
<reference evidence="1" key="1">
    <citation type="journal article" date="2021" name="New Phytol.">
        <title>Evolutionary innovations through gain and loss of genes in the ectomycorrhizal Boletales.</title>
        <authorList>
            <person name="Wu G."/>
            <person name="Miyauchi S."/>
            <person name="Morin E."/>
            <person name="Kuo A."/>
            <person name="Drula E."/>
            <person name="Varga T."/>
            <person name="Kohler A."/>
            <person name="Feng B."/>
            <person name="Cao Y."/>
            <person name="Lipzen A."/>
            <person name="Daum C."/>
            <person name="Hundley H."/>
            <person name="Pangilinan J."/>
            <person name="Johnson J."/>
            <person name="Barry K."/>
            <person name="LaButti K."/>
            <person name="Ng V."/>
            <person name="Ahrendt S."/>
            <person name="Min B."/>
            <person name="Choi I.G."/>
            <person name="Park H."/>
            <person name="Plett J.M."/>
            <person name="Magnuson J."/>
            <person name="Spatafora J.W."/>
            <person name="Nagy L.G."/>
            <person name="Henrissat B."/>
            <person name="Grigoriev I.V."/>
            <person name="Yang Z.L."/>
            <person name="Xu J."/>
            <person name="Martin F.M."/>
        </authorList>
    </citation>
    <scope>NUCLEOTIDE SEQUENCE</scope>
    <source>
        <strain evidence="1">KUC20120723A-06</strain>
    </source>
</reference>
<comment type="caution">
    <text evidence="1">The sequence shown here is derived from an EMBL/GenBank/DDBJ whole genome shotgun (WGS) entry which is preliminary data.</text>
</comment>
<proteinExistence type="predicted"/>
<name>A0ACB8AZ37_9AGAM</name>
<dbReference type="Proteomes" id="UP000790709">
    <property type="component" value="Unassembled WGS sequence"/>
</dbReference>
<gene>
    <name evidence="1" type="ORF">BV22DRAFT_1108409</name>
</gene>
<keyword evidence="2" id="KW-1185">Reference proteome</keyword>
<evidence type="ECO:0000313" key="1">
    <source>
        <dbReference type="EMBL" id="KAH7918244.1"/>
    </source>
</evidence>
<organism evidence="1 2">
    <name type="scientific">Leucogyrophana mollusca</name>
    <dbReference type="NCBI Taxonomy" id="85980"/>
    <lineage>
        <taxon>Eukaryota</taxon>
        <taxon>Fungi</taxon>
        <taxon>Dikarya</taxon>
        <taxon>Basidiomycota</taxon>
        <taxon>Agaricomycotina</taxon>
        <taxon>Agaricomycetes</taxon>
        <taxon>Agaricomycetidae</taxon>
        <taxon>Boletales</taxon>
        <taxon>Boletales incertae sedis</taxon>
        <taxon>Leucogyrophana</taxon>
    </lineage>
</organism>